<name>A0A250JBV6_9BACT</name>
<evidence type="ECO:0000256" key="8">
    <source>
        <dbReference type="ARBA" id="ARBA00022840"/>
    </source>
</evidence>
<evidence type="ECO:0000259" key="12">
    <source>
        <dbReference type="PROSITE" id="PS50885"/>
    </source>
</evidence>
<gene>
    <name evidence="13" type="ORF">CYFUS_006855</name>
</gene>
<organism evidence="13 14">
    <name type="scientific">Cystobacter fuscus</name>
    <dbReference type="NCBI Taxonomy" id="43"/>
    <lineage>
        <taxon>Bacteria</taxon>
        <taxon>Pseudomonadati</taxon>
        <taxon>Myxococcota</taxon>
        <taxon>Myxococcia</taxon>
        <taxon>Myxococcales</taxon>
        <taxon>Cystobacterineae</taxon>
        <taxon>Archangiaceae</taxon>
        <taxon>Cystobacter</taxon>
    </lineage>
</organism>
<keyword evidence="5" id="KW-0808">Transferase</keyword>
<keyword evidence="7 13" id="KW-0418">Kinase</keyword>
<dbReference type="InterPro" id="IPR050980">
    <property type="entry name" value="2C_sensor_his_kinase"/>
</dbReference>
<evidence type="ECO:0000313" key="14">
    <source>
        <dbReference type="Proteomes" id="UP000217257"/>
    </source>
</evidence>
<dbReference type="InterPro" id="IPR003594">
    <property type="entry name" value="HATPase_dom"/>
</dbReference>
<sequence>MPNPIPSRPRASLARATLLKMGMRIALVIALSTLFSYLHLFKTLRDQFLLQLERSVVERGHREESIFLLAEDHHAFLKKALQERIQSLSQEEAASRFERLTVQLPDGTIRSRPEGFDGTKMPGFMVFRGVSPNAELRQRLVAAYDVLVQHGPLLLTRVEDTYIMMPEGAFVTLWPERPTYTQDTEPDFPLYTFDYFTNSLPQNNPQRRTAWSGAFLDSVSKVWMVTASTPLDVEGRHVATIGHDLLLNELMARTAKGHLPGSYNVIFRDDGQLITHPELKLDGTEAYNIRDVSLSGGFTPFGSPEQRAHLRHIFERVMARASGQSVLELPEHGEFLATIRLGGTGWNFVTVLPGKELTGPALLAARYVLVFGLAALVLELAIMFWVLREQISRPLLDFTHATERIATGNFQVQLDTRRQDELGQLAWSFRLMADEVQRREEALRQANEGLEQRVDERTRELKDVHRQLVQVARQAGRAEVATSVLHNVGNVLNSVHTSAMLAKERLVGLQVDDVSQLATLLEERRDDLATFLTQDERGRNVMPFLSGLGQHLRKETHEAVSLLDEVGRYTEHIGTIVKLQQNYTRTPRLNEPAHLVELLEDALRINSAGLTRHEVRVVRHLSPVPQLLTDKHKVLMILVNLISNSKYALDAAPAEQRCLTLRVEAPAADRVRIEVSDNGMGIAPELLTRIFQHGFTTREEGHGFGLHSSALAAQELGGTLTAHSDGLGRGATFTLELPCTPPEAA</sequence>
<dbReference type="GO" id="GO:0004673">
    <property type="term" value="F:protein histidine kinase activity"/>
    <property type="evidence" value="ECO:0007669"/>
    <property type="project" value="UniProtKB-EC"/>
</dbReference>
<proteinExistence type="predicted"/>
<dbReference type="CDD" id="cd18773">
    <property type="entry name" value="PDC1_HK_sensor"/>
    <property type="match status" value="1"/>
</dbReference>
<dbReference type="Pfam" id="PF00672">
    <property type="entry name" value="HAMP"/>
    <property type="match status" value="1"/>
</dbReference>
<dbReference type="Gene3D" id="3.30.565.10">
    <property type="entry name" value="Histidine kinase-like ATPase, C-terminal domain"/>
    <property type="match status" value="1"/>
</dbReference>
<keyword evidence="8" id="KW-0067">ATP-binding</keyword>
<dbReference type="KEGG" id="cfus:CYFUS_006855"/>
<evidence type="ECO:0000313" key="13">
    <source>
        <dbReference type="EMBL" id="ATB41389.1"/>
    </source>
</evidence>
<dbReference type="PANTHER" id="PTHR44936">
    <property type="entry name" value="SENSOR PROTEIN CREC"/>
    <property type="match status" value="1"/>
</dbReference>
<dbReference type="PROSITE" id="PS50885">
    <property type="entry name" value="HAMP"/>
    <property type="match status" value="1"/>
</dbReference>
<reference evidence="13 14" key="1">
    <citation type="submission" date="2017-06" db="EMBL/GenBank/DDBJ databases">
        <title>Sequencing and comparative analysis of myxobacterial genomes.</title>
        <authorList>
            <person name="Rupp O."/>
            <person name="Goesmann A."/>
            <person name="Sogaard-Andersen L."/>
        </authorList>
    </citation>
    <scope>NUCLEOTIDE SEQUENCE [LARGE SCALE GENOMIC DNA]</scope>
    <source>
        <strain evidence="13 14">DSM 52655</strain>
    </source>
</reference>
<dbReference type="Pfam" id="PF02518">
    <property type="entry name" value="HATPase_c"/>
    <property type="match status" value="1"/>
</dbReference>
<evidence type="ECO:0000256" key="6">
    <source>
        <dbReference type="ARBA" id="ARBA00022741"/>
    </source>
</evidence>
<keyword evidence="9" id="KW-0175">Coiled coil</keyword>
<dbReference type="AlphaFoldDB" id="A0A250JBV6"/>
<evidence type="ECO:0000259" key="11">
    <source>
        <dbReference type="PROSITE" id="PS50109"/>
    </source>
</evidence>
<keyword evidence="10" id="KW-0472">Membrane</keyword>
<evidence type="ECO:0000256" key="4">
    <source>
        <dbReference type="ARBA" id="ARBA00022553"/>
    </source>
</evidence>
<dbReference type="Gene3D" id="3.30.450.20">
    <property type="entry name" value="PAS domain"/>
    <property type="match status" value="2"/>
</dbReference>
<dbReference type="CDD" id="cd18774">
    <property type="entry name" value="PDC2_HK_sensor"/>
    <property type="match status" value="1"/>
</dbReference>
<dbReference type="Gene3D" id="6.10.340.10">
    <property type="match status" value="1"/>
</dbReference>
<evidence type="ECO:0000256" key="3">
    <source>
        <dbReference type="ARBA" id="ARBA00012438"/>
    </source>
</evidence>
<evidence type="ECO:0000256" key="1">
    <source>
        <dbReference type="ARBA" id="ARBA00000085"/>
    </source>
</evidence>
<dbReference type="RefSeq" id="WP_232536977.1">
    <property type="nucleotide sequence ID" value="NZ_CP022098.1"/>
</dbReference>
<dbReference type="Proteomes" id="UP000217257">
    <property type="component" value="Chromosome"/>
</dbReference>
<comment type="catalytic activity">
    <reaction evidence="1">
        <text>ATP + protein L-histidine = ADP + protein N-phospho-L-histidine.</text>
        <dbReference type="EC" id="2.7.13.3"/>
    </reaction>
</comment>
<dbReference type="GO" id="GO:0016020">
    <property type="term" value="C:membrane"/>
    <property type="evidence" value="ECO:0007669"/>
    <property type="project" value="UniProtKB-SubCell"/>
</dbReference>
<protein>
    <recommendedName>
        <fullName evidence="3">histidine kinase</fullName>
        <ecNumber evidence="3">2.7.13.3</ecNumber>
    </recommendedName>
</protein>
<keyword evidence="10" id="KW-0812">Transmembrane</keyword>
<dbReference type="SUPFAM" id="SSF158472">
    <property type="entry name" value="HAMP domain-like"/>
    <property type="match status" value="1"/>
</dbReference>
<dbReference type="GO" id="GO:0005524">
    <property type="term" value="F:ATP binding"/>
    <property type="evidence" value="ECO:0007669"/>
    <property type="project" value="UniProtKB-KW"/>
</dbReference>
<accession>A0A250JBV6</accession>
<dbReference type="SMART" id="SM00387">
    <property type="entry name" value="HATPase_c"/>
    <property type="match status" value="1"/>
</dbReference>
<dbReference type="GO" id="GO:0007165">
    <property type="term" value="P:signal transduction"/>
    <property type="evidence" value="ECO:0007669"/>
    <property type="project" value="InterPro"/>
</dbReference>
<dbReference type="InterPro" id="IPR036890">
    <property type="entry name" value="HATPase_C_sf"/>
</dbReference>
<dbReference type="SMART" id="SM00304">
    <property type="entry name" value="HAMP"/>
    <property type="match status" value="1"/>
</dbReference>
<feature type="domain" description="Histidine kinase" evidence="11">
    <location>
        <begin position="519"/>
        <end position="741"/>
    </location>
</feature>
<feature type="coiled-coil region" evidence="9">
    <location>
        <begin position="433"/>
        <end position="467"/>
    </location>
</feature>
<dbReference type="PRINTS" id="PR00344">
    <property type="entry name" value="BCTRLSENSOR"/>
</dbReference>
<comment type="subcellular location">
    <subcellularLocation>
        <location evidence="2">Membrane</location>
    </subcellularLocation>
</comment>
<evidence type="ECO:0000256" key="2">
    <source>
        <dbReference type="ARBA" id="ARBA00004370"/>
    </source>
</evidence>
<keyword evidence="4" id="KW-0597">Phosphoprotein</keyword>
<dbReference type="InterPro" id="IPR005467">
    <property type="entry name" value="His_kinase_dom"/>
</dbReference>
<dbReference type="CDD" id="cd06225">
    <property type="entry name" value="HAMP"/>
    <property type="match status" value="1"/>
</dbReference>
<dbReference type="SUPFAM" id="SSF55874">
    <property type="entry name" value="ATPase domain of HSP90 chaperone/DNA topoisomerase II/histidine kinase"/>
    <property type="match status" value="1"/>
</dbReference>
<evidence type="ECO:0000256" key="9">
    <source>
        <dbReference type="SAM" id="Coils"/>
    </source>
</evidence>
<feature type="domain" description="HAMP" evidence="12">
    <location>
        <begin position="389"/>
        <end position="441"/>
    </location>
</feature>
<dbReference type="EC" id="2.7.13.3" evidence="3"/>
<keyword evidence="10" id="KW-1133">Transmembrane helix</keyword>
<dbReference type="InterPro" id="IPR004358">
    <property type="entry name" value="Sig_transdc_His_kin-like_C"/>
</dbReference>
<dbReference type="EMBL" id="CP022098">
    <property type="protein sequence ID" value="ATB41389.1"/>
    <property type="molecule type" value="Genomic_DNA"/>
</dbReference>
<evidence type="ECO:0000256" key="5">
    <source>
        <dbReference type="ARBA" id="ARBA00022679"/>
    </source>
</evidence>
<keyword evidence="6" id="KW-0547">Nucleotide-binding</keyword>
<dbReference type="PANTHER" id="PTHR44936:SF10">
    <property type="entry name" value="SENSOR PROTEIN RSTB"/>
    <property type="match status" value="1"/>
</dbReference>
<evidence type="ECO:0000256" key="10">
    <source>
        <dbReference type="SAM" id="Phobius"/>
    </source>
</evidence>
<dbReference type="InterPro" id="IPR003660">
    <property type="entry name" value="HAMP_dom"/>
</dbReference>
<feature type="transmembrane region" description="Helical" evidence="10">
    <location>
        <begin position="367"/>
        <end position="387"/>
    </location>
</feature>
<evidence type="ECO:0000256" key="7">
    <source>
        <dbReference type="ARBA" id="ARBA00022777"/>
    </source>
</evidence>
<dbReference type="PROSITE" id="PS50109">
    <property type="entry name" value="HIS_KIN"/>
    <property type="match status" value="1"/>
</dbReference>